<dbReference type="PANTHER" id="PTHR43798">
    <property type="entry name" value="MONOACYLGLYCEROL LIPASE"/>
    <property type="match status" value="1"/>
</dbReference>
<evidence type="ECO:0000313" key="4">
    <source>
        <dbReference type="EMBL" id="RVQ65261.1"/>
    </source>
</evidence>
<feature type="domain" description="AB hydrolase-1" evidence="3">
    <location>
        <begin position="59"/>
        <end position="288"/>
    </location>
</feature>
<evidence type="ECO:0000313" key="5">
    <source>
        <dbReference type="Proteomes" id="UP000283003"/>
    </source>
</evidence>
<proteinExistence type="predicted"/>
<protein>
    <submittedName>
        <fullName evidence="4">Alpha/beta hydrolase</fullName>
    </submittedName>
</protein>
<dbReference type="Gene3D" id="3.40.50.1820">
    <property type="entry name" value="alpha/beta hydrolase"/>
    <property type="match status" value="1"/>
</dbReference>
<dbReference type="OrthoDB" id="9779853at2"/>
<sequence length="303" mass="32045">MPRRQLENNATQGDDAPFHPFPGSDLEPASIRSDPPMAFLETDVGRIHYDHYRSDRAATMVLIHGWGMSGEFWNSAVEALAATGYGAIVIDHRGCGRSDRAFRDMSIDAIAADVAAIVGQCSVDQVVLNGWSLGAAIAVAAASRLGAKVAGLVLTCGATPRYTQADDFPHGGKPEDVLAIAGAITADRPGFFRMLAQGAAAEGANPALTDWFERAFLASGPRASQTLMDLVTLDQRDILSSFAFPVLSIGGKKDGIADPAIAGFAANCARNGKVLMFETGHSPHLEDPARYNAAIIEFMESLA</sequence>
<evidence type="ECO:0000256" key="1">
    <source>
        <dbReference type="ARBA" id="ARBA00022801"/>
    </source>
</evidence>
<keyword evidence="5" id="KW-1185">Reference proteome</keyword>
<gene>
    <name evidence="4" type="ORF">EKN06_13550</name>
</gene>
<dbReference type="InterPro" id="IPR050266">
    <property type="entry name" value="AB_hydrolase_sf"/>
</dbReference>
<accession>A0A437GUP7</accession>
<name>A0A437GUP7_9SPHN</name>
<dbReference type="GO" id="GO:0016787">
    <property type="term" value="F:hydrolase activity"/>
    <property type="evidence" value="ECO:0007669"/>
    <property type="project" value="UniProtKB-KW"/>
</dbReference>
<dbReference type="Pfam" id="PF00561">
    <property type="entry name" value="Abhydrolase_1"/>
    <property type="match status" value="1"/>
</dbReference>
<feature type="region of interest" description="Disordered" evidence="2">
    <location>
        <begin position="1"/>
        <end position="33"/>
    </location>
</feature>
<keyword evidence="1 4" id="KW-0378">Hydrolase</keyword>
<dbReference type="SUPFAM" id="SSF53474">
    <property type="entry name" value="alpha/beta-Hydrolases"/>
    <property type="match status" value="1"/>
</dbReference>
<dbReference type="InterPro" id="IPR000073">
    <property type="entry name" value="AB_hydrolase_1"/>
</dbReference>
<dbReference type="Proteomes" id="UP000283003">
    <property type="component" value="Unassembled WGS sequence"/>
</dbReference>
<dbReference type="GO" id="GO:0016020">
    <property type="term" value="C:membrane"/>
    <property type="evidence" value="ECO:0007669"/>
    <property type="project" value="TreeGrafter"/>
</dbReference>
<organism evidence="4 5">
    <name type="scientific">Croceicoccus ponticola</name>
    <dbReference type="NCBI Taxonomy" id="2217664"/>
    <lineage>
        <taxon>Bacteria</taxon>
        <taxon>Pseudomonadati</taxon>
        <taxon>Pseudomonadota</taxon>
        <taxon>Alphaproteobacteria</taxon>
        <taxon>Sphingomonadales</taxon>
        <taxon>Erythrobacteraceae</taxon>
        <taxon>Croceicoccus</taxon>
    </lineage>
</organism>
<dbReference type="InterPro" id="IPR029058">
    <property type="entry name" value="AB_hydrolase_fold"/>
</dbReference>
<dbReference type="PANTHER" id="PTHR43798:SF31">
    <property type="entry name" value="AB HYDROLASE SUPERFAMILY PROTEIN YCLE"/>
    <property type="match status" value="1"/>
</dbReference>
<dbReference type="AlphaFoldDB" id="A0A437GUP7"/>
<evidence type="ECO:0000256" key="2">
    <source>
        <dbReference type="SAM" id="MobiDB-lite"/>
    </source>
</evidence>
<evidence type="ECO:0000259" key="3">
    <source>
        <dbReference type="Pfam" id="PF00561"/>
    </source>
</evidence>
<comment type="caution">
    <text evidence="4">The sequence shown here is derived from an EMBL/GenBank/DDBJ whole genome shotgun (WGS) entry which is preliminary data.</text>
</comment>
<reference evidence="4 5" key="1">
    <citation type="submission" date="2018-12" db="EMBL/GenBank/DDBJ databases">
        <title>Croceicoccus ponticola sp. nov., a lipolytic bacterium isolated from seawater.</title>
        <authorList>
            <person name="Yoon J.-H."/>
        </authorList>
    </citation>
    <scope>NUCLEOTIDE SEQUENCE [LARGE SCALE GENOMIC DNA]</scope>
    <source>
        <strain evidence="4 5">GM-16</strain>
    </source>
</reference>
<dbReference type="EMBL" id="RXOL01000008">
    <property type="protein sequence ID" value="RVQ65261.1"/>
    <property type="molecule type" value="Genomic_DNA"/>
</dbReference>